<evidence type="ECO:0000256" key="2">
    <source>
        <dbReference type="ARBA" id="ARBA00022559"/>
    </source>
</evidence>
<dbReference type="PANTHER" id="PTHR11592">
    <property type="entry name" value="GLUTATHIONE PEROXIDASE"/>
    <property type="match status" value="1"/>
</dbReference>
<accession>K6Y681</accession>
<dbReference type="Proteomes" id="UP000006327">
    <property type="component" value="Unassembled WGS sequence"/>
</dbReference>
<dbReference type="EMBL" id="BAEO01000031">
    <property type="protein sequence ID" value="GAC19461.1"/>
    <property type="molecule type" value="Genomic_DNA"/>
</dbReference>
<dbReference type="PROSITE" id="PS00460">
    <property type="entry name" value="GLUTATHIONE_PEROXID_1"/>
    <property type="match status" value="1"/>
</dbReference>
<dbReference type="InterPro" id="IPR029759">
    <property type="entry name" value="GPX_AS"/>
</dbReference>
<gene>
    <name evidence="6" type="ORF">GARC_2495</name>
</gene>
<reference evidence="6 7" key="1">
    <citation type="journal article" date="2017" name="Antonie Van Leeuwenhoek">
        <title>Rhizobium rhizosphaerae sp. nov., a novel species isolated from rice rhizosphere.</title>
        <authorList>
            <person name="Zhao J.J."/>
            <person name="Zhang J."/>
            <person name="Zhang R.J."/>
            <person name="Zhang C.W."/>
            <person name="Yin H.Q."/>
            <person name="Zhang X.X."/>
        </authorList>
    </citation>
    <scope>NUCLEOTIDE SEQUENCE [LARGE SCALE GENOMIC DNA]</scope>
    <source>
        <strain evidence="6 7">BSs20135</strain>
    </source>
</reference>
<dbReference type="OrthoDB" id="9785502at2"/>
<dbReference type="Pfam" id="PF00255">
    <property type="entry name" value="GSHPx"/>
    <property type="match status" value="1"/>
</dbReference>
<dbReference type="RefSeq" id="WP_007620304.1">
    <property type="nucleotide sequence ID" value="NZ_BAEO01000031.1"/>
</dbReference>
<evidence type="ECO:0000313" key="6">
    <source>
        <dbReference type="EMBL" id="GAC19461.1"/>
    </source>
</evidence>
<dbReference type="PIRSF" id="PIRSF000303">
    <property type="entry name" value="Glutathion_perox"/>
    <property type="match status" value="1"/>
</dbReference>
<dbReference type="SUPFAM" id="SSF52833">
    <property type="entry name" value="Thioredoxin-like"/>
    <property type="match status" value="1"/>
</dbReference>
<dbReference type="Gene3D" id="3.40.30.10">
    <property type="entry name" value="Glutaredoxin"/>
    <property type="match status" value="1"/>
</dbReference>
<dbReference type="STRING" id="493475.GARC_2495"/>
<keyword evidence="7" id="KW-1185">Reference proteome</keyword>
<dbReference type="FunFam" id="3.40.30.10:FF:000010">
    <property type="entry name" value="Glutathione peroxidase"/>
    <property type="match status" value="1"/>
</dbReference>
<dbReference type="PRINTS" id="PR01011">
    <property type="entry name" value="GLUTPROXDASE"/>
</dbReference>
<dbReference type="PROSITE" id="PS51355">
    <property type="entry name" value="GLUTATHIONE_PEROXID_3"/>
    <property type="match status" value="1"/>
</dbReference>
<dbReference type="eggNOG" id="COG0386">
    <property type="taxonomic scope" value="Bacteria"/>
</dbReference>
<name>K6Y681_9ALTE</name>
<dbReference type="AlphaFoldDB" id="K6Y681"/>
<dbReference type="CDD" id="cd00340">
    <property type="entry name" value="GSH_Peroxidase"/>
    <property type="match status" value="1"/>
</dbReference>
<evidence type="ECO:0000256" key="5">
    <source>
        <dbReference type="RuleBase" id="RU000499"/>
    </source>
</evidence>
<comment type="caution">
    <text evidence="6">The sequence shown here is derived from an EMBL/GenBank/DDBJ whole genome shotgun (WGS) entry which is preliminary data.</text>
</comment>
<feature type="active site" evidence="4">
    <location>
        <position position="37"/>
    </location>
</feature>
<dbReference type="InterPro" id="IPR036249">
    <property type="entry name" value="Thioredoxin-like_sf"/>
</dbReference>
<evidence type="ECO:0000256" key="3">
    <source>
        <dbReference type="ARBA" id="ARBA00023002"/>
    </source>
</evidence>
<dbReference type="GO" id="GO:0034599">
    <property type="term" value="P:cellular response to oxidative stress"/>
    <property type="evidence" value="ECO:0007669"/>
    <property type="project" value="TreeGrafter"/>
</dbReference>
<evidence type="ECO:0000256" key="4">
    <source>
        <dbReference type="PIRSR" id="PIRSR000303-1"/>
    </source>
</evidence>
<dbReference type="GO" id="GO:0004601">
    <property type="term" value="F:peroxidase activity"/>
    <property type="evidence" value="ECO:0007669"/>
    <property type="project" value="UniProtKB-KW"/>
</dbReference>
<sequence>MSDTIYQFDAILNNGKTINFKDYEGKVLLIVNTASKCGFTPQYDGLQSLHQQFATQGLEVLGFPCDQFGHQEPGADAEIQEFCSLNFNVKFPLFKKIEVNGSNAAPIYKYLKEEAPGVMGSKSVKWNFTKFLVNKQGKVTKRYASTTKPAEMTKDIEKLLAE</sequence>
<keyword evidence="2 5" id="KW-0575">Peroxidase</keyword>
<organism evidence="6 7">
    <name type="scientific">Paraglaciecola arctica BSs20135</name>
    <dbReference type="NCBI Taxonomy" id="493475"/>
    <lineage>
        <taxon>Bacteria</taxon>
        <taxon>Pseudomonadati</taxon>
        <taxon>Pseudomonadota</taxon>
        <taxon>Gammaproteobacteria</taxon>
        <taxon>Alteromonadales</taxon>
        <taxon>Alteromonadaceae</taxon>
        <taxon>Paraglaciecola</taxon>
    </lineage>
</organism>
<evidence type="ECO:0000256" key="1">
    <source>
        <dbReference type="ARBA" id="ARBA00006926"/>
    </source>
</evidence>
<proteinExistence type="inferred from homology"/>
<keyword evidence="3 5" id="KW-0560">Oxidoreductase</keyword>
<protein>
    <recommendedName>
        <fullName evidence="5">Glutathione peroxidase</fullName>
    </recommendedName>
</protein>
<evidence type="ECO:0000313" key="7">
    <source>
        <dbReference type="Proteomes" id="UP000006327"/>
    </source>
</evidence>
<dbReference type="PANTHER" id="PTHR11592:SF78">
    <property type="entry name" value="GLUTATHIONE PEROXIDASE"/>
    <property type="match status" value="1"/>
</dbReference>
<comment type="similarity">
    <text evidence="1 5">Belongs to the glutathione peroxidase family.</text>
</comment>
<dbReference type="InterPro" id="IPR000889">
    <property type="entry name" value="Glutathione_peroxidase"/>
</dbReference>